<dbReference type="PANTHER" id="PTHR38457:SF1">
    <property type="entry name" value="REGULATOR ABRB-RELATED"/>
    <property type="match status" value="1"/>
</dbReference>
<feature type="transmembrane region" description="Helical" evidence="1">
    <location>
        <begin position="258"/>
        <end position="281"/>
    </location>
</feature>
<keyword evidence="3" id="KW-1185">Reference proteome</keyword>
<dbReference type="AlphaFoldDB" id="A0A0D1DAQ7"/>
<dbReference type="GO" id="GO:0016020">
    <property type="term" value="C:membrane"/>
    <property type="evidence" value="ECO:0007669"/>
    <property type="project" value="InterPro"/>
</dbReference>
<accession>A0A0D1DAQ7</accession>
<feature type="transmembrane region" description="Helical" evidence="1">
    <location>
        <begin position="144"/>
        <end position="161"/>
    </location>
</feature>
<keyword evidence="1" id="KW-1133">Transmembrane helix</keyword>
<keyword evidence="1" id="KW-0812">Transmembrane</keyword>
<dbReference type="PATRIC" id="fig|935700.4.peg.1260"/>
<dbReference type="PIRSF" id="PIRSF038991">
    <property type="entry name" value="Protein_AbrB"/>
    <property type="match status" value="1"/>
</dbReference>
<sequence length="336" mass="34972">MRIAITFAICAAGVGVFQLLGLPLPFLLGPLFACLAAALAGIRLDSWKILTDGMRTILGVAVGASVTPALMGQLPSMALSLLLAPLFLLVSGLAGYPYLRAVCRFDKPTAFYAAMPGGLQDMLAFGEEAGGDPRALSLLHATRVLLIVSVIPAVLVLYYEIDLTVAPGAPARDLEPGQMALMAIAALLGWRAAKWIGLFGASILGPMIVAALLSLMGLIESRPPAEAIQAAQFFIGMVVGVKYSGITVTEVRRILVSGLGHGLILAVIAGIFAEIVVLAGLAPPLDAILAFSPGGQAEMAIMAIIAGADLAYVLVHHITRIVLVITCAPLVYPYLR</sequence>
<keyword evidence="1" id="KW-0472">Membrane</keyword>
<dbReference type="Pfam" id="PF05145">
    <property type="entry name" value="AbrB"/>
    <property type="match status" value="1"/>
</dbReference>
<protein>
    <submittedName>
        <fullName evidence="2">Putative ammonia monooxygenase</fullName>
    </submittedName>
</protein>
<gene>
    <name evidence="2" type="ORF">jaqu_12130</name>
</gene>
<keyword evidence="2" id="KW-0560">Oxidoreductase</keyword>
<feature type="transmembrane region" description="Helical" evidence="1">
    <location>
        <begin position="288"/>
        <end position="308"/>
    </location>
</feature>
<reference evidence="2 3" key="1">
    <citation type="submission" date="2015-02" db="EMBL/GenBank/DDBJ databases">
        <title>Genome Sequence of Jannaschia aquimarina DSM28248, a member of the Roseobacter clade.</title>
        <authorList>
            <person name="Voget S."/>
            <person name="Daniel R."/>
        </authorList>
    </citation>
    <scope>NUCLEOTIDE SEQUENCE [LARGE SCALE GENOMIC DNA]</scope>
    <source>
        <strain evidence="2 3">GSW-M26</strain>
    </source>
</reference>
<dbReference type="GO" id="GO:0010468">
    <property type="term" value="P:regulation of gene expression"/>
    <property type="evidence" value="ECO:0007669"/>
    <property type="project" value="InterPro"/>
</dbReference>
<keyword evidence="2" id="KW-0503">Monooxygenase</keyword>
<dbReference type="Proteomes" id="UP000032232">
    <property type="component" value="Unassembled WGS sequence"/>
</dbReference>
<dbReference type="InterPro" id="IPR007820">
    <property type="entry name" value="AbrB_fam"/>
</dbReference>
<name>A0A0D1DAQ7_9RHOB</name>
<comment type="caution">
    <text evidence="2">The sequence shown here is derived from an EMBL/GenBank/DDBJ whole genome shotgun (WGS) entry which is preliminary data.</text>
</comment>
<evidence type="ECO:0000256" key="1">
    <source>
        <dbReference type="SAM" id="Phobius"/>
    </source>
</evidence>
<evidence type="ECO:0000313" key="2">
    <source>
        <dbReference type="EMBL" id="KIT17023.1"/>
    </source>
</evidence>
<dbReference type="GO" id="GO:0004497">
    <property type="term" value="F:monooxygenase activity"/>
    <property type="evidence" value="ECO:0007669"/>
    <property type="project" value="UniProtKB-KW"/>
</dbReference>
<feature type="transmembrane region" description="Helical" evidence="1">
    <location>
        <begin position="227"/>
        <end position="246"/>
    </location>
</feature>
<dbReference type="OrthoDB" id="7157734at2"/>
<organism evidence="2 3">
    <name type="scientific">Jannaschia aquimarina</name>
    <dbReference type="NCBI Taxonomy" id="935700"/>
    <lineage>
        <taxon>Bacteria</taxon>
        <taxon>Pseudomonadati</taxon>
        <taxon>Pseudomonadota</taxon>
        <taxon>Alphaproteobacteria</taxon>
        <taxon>Rhodobacterales</taxon>
        <taxon>Roseobacteraceae</taxon>
        <taxon>Jannaschia</taxon>
    </lineage>
</organism>
<evidence type="ECO:0000313" key="3">
    <source>
        <dbReference type="Proteomes" id="UP000032232"/>
    </source>
</evidence>
<feature type="transmembrane region" description="Helical" evidence="1">
    <location>
        <begin position="195"/>
        <end position="215"/>
    </location>
</feature>
<dbReference type="EMBL" id="JYFE01000023">
    <property type="protein sequence ID" value="KIT17023.1"/>
    <property type="molecule type" value="Genomic_DNA"/>
</dbReference>
<dbReference type="STRING" id="935700.jaqu_12130"/>
<feature type="transmembrane region" description="Helical" evidence="1">
    <location>
        <begin position="80"/>
        <end position="99"/>
    </location>
</feature>
<proteinExistence type="predicted"/>
<dbReference type="RefSeq" id="WP_043918054.1">
    <property type="nucleotide sequence ID" value="NZ_FZPF01000002.1"/>
</dbReference>
<dbReference type="PANTHER" id="PTHR38457">
    <property type="entry name" value="REGULATOR ABRB-RELATED"/>
    <property type="match status" value="1"/>
</dbReference>